<proteinExistence type="inferred from homology"/>
<comment type="similarity">
    <text evidence="3 6">Belongs to the peptidase S26 family.</text>
</comment>
<dbReference type="InterPro" id="IPR019533">
    <property type="entry name" value="Peptidase_S26"/>
</dbReference>
<dbReference type="Proteomes" id="UP000297853">
    <property type="component" value="Unassembled WGS sequence"/>
</dbReference>
<accession>A0ABY2J1J0</accession>
<protein>
    <recommendedName>
        <fullName evidence="4 6">Signal peptidase I</fullName>
        <ecNumber evidence="4 6">3.4.21.89</ecNumber>
    </recommendedName>
</protein>
<dbReference type="PANTHER" id="PTHR43390">
    <property type="entry name" value="SIGNAL PEPTIDASE I"/>
    <property type="match status" value="1"/>
</dbReference>
<dbReference type="PRINTS" id="PR00727">
    <property type="entry name" value="LEADERPTASE"/>
</dbReference>
<keyword evidence="6" id="KW-0645">Protease</keyword>
<dbReference type="EC" id="3.4.21.89" evidence="4 6"/>
<dbReference type="EMBL" id="SOGQ01000055">
    <property type="protein sequence ID" value="TFC98247.1"/>
    <property type="molecule type" value="Genomic_DNA"/>
</dbReference>
<gene>
    <name evidence="8" type="primary">lepB</name>
    <name evidence="8" type="ORF">E3T28_11265</name>
</gene>
<reference evidence="8 9" key="1">
    <citation type="submission" date="2019-03" db="EMBL/GenBank/DDBJ databases">
        <title>Genomics of glacier-inhabiting Cryobacterium strains.</title>
        <authorList>
            <person name="Liu Q."/>
            <person name="Xin Y.-H."/>
        </authorList>
    </citation>
    <scope>NUCLEOTIDE SEQUENCE [LARGE SCALE GENOMIC DNA]</scope>
    <source>
        <strain evidence="8 9">TMT1-23-1</strain>
    </source>
</reference>
<dbReference type="SUPFAM" id="SSF51306">
    <property type="entry name" value="LexA/Signal peptidase"/>
    <property type="match status" value="1"/>
</dbReference>
<dbReference type="CDD" id="cd06530">
    <property type="entry name" value="S26_SPase_I"/>
    <property type="match status" value="1"/>
</dbReference>
<dbReference type="InterPro" id="IPR019758">
    <property type="entry name" value="Pept_S26A_signal_pept_1_CS"/>
</dbReference>
<feature type="domain" description="Peptidase S26" evidence="7">
    <location>
        <begin position="2"/>
        <end position="198"/>
    </location>
</feature>
<keyword evidence="5 6" id="KW-0378">Hydrolase</keyword>
<evidence type="ECO:0000259" key="7">
    <source>
        <dbReference type="Pfam" id="PF10502"/>
    </source>
</evidence>
<dbReference type="NCBIfam" id="TIGR02227">
    <property type="entry name" value="sigpep_I_bact"/>
    <property type="match status" value="1"/>
</dbReference>
<organism evidence="8 9">
    <name type="scientific">Cryobacterium sinapicolor</name>
    <dbReference type="NCBI Taxonomy" id="1259236"/>
    <lineage>
        <taxon>Bacteria</taxon>
        <taxon>Bacillati</taxon>
        <taxon>Actinomycetota</taxon>
        <taxon>Actinomycetes</taxon>
        <taxon>Micrococcales</taxon>
        <taxon>Microbacteriaceae</taxon>
        <taxon>Cryobacterium</taxon>
    </lineage>
</organism>
<evidence type="ECO:0000256" key="3">
    <source>
        <dbReference type="ARBA" id="ARBA00009370"/>
    </source>
</evidence>
<evidence type="ECO:0000256" key="5">
    <source>
        <dbReference type="ARBA" id="ARBA00022801"/>
    </source>
</evidence>
<dbReference type="InterPro" id="IPR036286">
    <property type="entry name" value="LexA/Signal_pep-like_sf"/>
</dbReference>
<dbReference type="Gene3D" id="2.10.109.10">
    <property type="entry name" value="Umud Fragment, subunit A"/>
    <property type="match status" value="1"/>
</dbReference>
<comment type="catalytic activity">
    <reaction evidence="1 6">
        <text>Cleavage of hydrophobic, N-terminal signal or leader sequences from secreted and periplasmic proteins.</text>
        <dbReference type="EC" id="3.4.21.89"/>
    </reaction>
</comment>
<comment type="subcellular location">
    <subcellularLocation>
        <location evidence="2">Cell membrane</location>
        <topology evidence="2">Single-pass type II membrane protein</topology>
    </subcellularLocation>
    <subcellularLocation>
        <location evidence="6">Membrane</location>
        <topology evidence="6">Single-pass type II membrane protein</topology>
    </subcellularLocation>
</comment>
<keyword evidence="9" id="KW-1185">Reference proteome</keyword>
<evidence type="ECO:0000313" key="9">
    <source>
        <dbReference type="Proteomes" id="UP000297853"/>
    </source>
</evidence>
<comment type="caution">
    <text evidence="8">The sequence shown here is derived from an EMBL/GenBank/DDBJ whole genome shotgun (WGS) entry which is preliminary data.</text>
</comment>
<evidence type="ECO:0000256" key="1">
    <source>
        <dbReference type="ARBA" id="ARBA00000677"/>
    </source>
</evidence>
<dbReference type="PROSITE" id="PS00761">
    <property type="entry name" value="SPASE_I_3"/>
    <property type="match status" value="1"/>
</dbReference>
<dbReference type="Pfam" id="PF10502">
    <property type="entry name" value="Peptidase_S26"/>
    <property type="match status" value="1"/>
</dbReference>
<evidence type="ECO:0000256" key="2">
    <source>
        <dbReference type="ARBA" id="ARBA00004401"/>
    </source>
</evidence>
<sequence>MVVIFAIALVVSFLTKAFLVRSFYIPTGSMQNTLQINDRIIVNQLVPNVVDVGHGDIVVFVDPGGWLGPAGSAPLEAGNPVADGIQWLSAQAGLEASESGDHLVKRVIGLPGDEVACCDPSGRTTVNGEPISEPYLKLPPGVARTSESDFSVTVPAGSLWVEGDNRYNSADSRLHSDTPGHGFVPVDNVVGRAFVINWPLSHWSWLGL</sequence>
<evidence type="ECO:0000313" key="8">
    <source>
        <dbReference type="EMBL" id="TFC98247.1"/>
    </source>
</evidence>
<name>A0ABY2J1J0_9MICO</name>
<evidence type="ECO:0000256" key="6">
    <source>
        <dbReference type="RuleBase" id="RU362042"/>
    </source>
</evidence>
<dbReference type="InterPro" id="IPR000223">
    <property type="entry name" value="Pept_S26A_signal_pept_1"/>
</dbReference>
<dbReference type="PANTHER" id="PTHR43390:SF1">
    <property type="entry name" value="CHLOROPLAST PROCESSING PEPTIDASE"/>
    <property type="match status" value="1"/>
</dbReference>
<dbReference type="GO" id="GO:0009003">
    <property type="term" value="F:signal peptidase activity"/>
    <property type="evidence" value="ECO:0007669"/>
    <property type="project" value="UniProtKB-EC"/>
</dbReference>
<evidence type="ECO:0000256" key="4">
    <source>
        <dbReference type="ARBA" id="ARBA00013208"/>
    </source>
</evidence>